<sequence length="159" mass="16428">TPRASGCRRGRRGVPLSAGPLAHPDRARGERRQSLSHVPRPTCHAPRPRPPRSEERAAAGGHALTEQEPAEGLGSLAVPVRDARGRVVAAVCLGSGSARSGDAHWREVAALNVAPHTGRGTAGTLRREPLPAPRATAPRIAAGLATASAQLPPGAFRSV</sequence>
<organism evidence="2 3">
    <name type="scientific">Streptomyces milbemycinicus</name>
    <dbReference type="NCBI Taxonomy" id="476552"/>
    <lineage>
        <taxon>Bacteria</taxon>
        <taxon>Bacillati</taxon>
        <taxon>Actinomycetota</taxon>
        <taxon>Actinomycetes</taxon>
        <taxon>Kitasatosporales</taxon>
        <taxon>Streptomycetaceae</taxon>
        <taxon>Streptomyces</taxon>
    </lineage>
</organism>
<evidence type="ECO:0000313" key="2">
    <source>
        <dbReference type="EMBL" id="MFK4274272.1"/>
    </source>
</evidence>
<dbReference type="Gene3D" id="3.30.450.40">
    <property type="match status" value="1"/>
</dbReference>
<accession>A0ABW8M7X9</accession>
<protein>
    <recommendedName>
        <fullName evidence="4">IclR-ED domain-containing protein</fullName>
    </recommendedName>
</protein>
<keyword evidence="3" id="KW-1185">Reference proteome</keyword>
<feature type="compositionally biased region" description="Basic and acidic residues" evidence="1">
    <location>
        <begin position="23"/>
        <end position="33"/>
    </location>
</feature>
<comment type="caution">
    <text evidence="2">The sequence shown here is derived from an EMBL/GenBank/DDBJ whole genome shotgun (WGS) entry which is preliminary data.</text>
</comment>
<evidence type="ECO:0000313" key="3">
    <source>
        <dbReference type="Proteomes" id="UP001620295"/>
    </source>
</evidence>
<evidence type="ECO:0008006" key="4">
    <source>
        <dbReference type="Google" id="ProtNLM"/>
    </source>
</evidence>
<reference evidence="2 3" key="1">
    <citation type="submission" date="2024-11" db="EMBL/GenBank/DDBJ databases">
        <title>The Natural Products Discovery Center: Release of the First 8490 Sequenced Strains for Exploring Actinobacteria Biosynthetic Diversity.</title>
        <authorList>
            <person name="Kalkreuter E."/>
            <person name="Kautsar S.A."/>
            <person name="Yang D."/>
            <person name="Bader C.D."/>
            <person name="Teijaro C.N."/>
            <person name="Fluegel L."/>
            <person name="Davis C.M."/>
            <person name="Simpson J.R."/>
            <person name="Lauterbach L."/>
            <person name="Steele A.D."/>
            <person name="Gui C."/>
            <person name="Meng S."/>
            <person name="Li G."/>
            <person name="Viehrig K."/>
            <person name="Ye F."/>
            <person name="Su P."/>
            <person name="Kiefer A.F."/>
            <person name="Nichols A."/>
            <person name="Cepeda A.J."/>
            <person name="Yan W."/>
            <person name="Fan B."/>
            <person name="Jiang Y."/>
            <person name="Adhikari A."/>
            <person name="Zheng C.-J."/>
            <person name="Schuster L."/>
            <person name="Cowan T.M."/>
            <person name="Smanski M.J."/>
            <person name="Chevrette M.G."/>
            <person name="De Carvalho L.P.S."/>
            <person name="Shen B."/>
        </authorList>
    </citation>
    <scope>NUCLEOTIDE SEQUENCE [LARGE SCALE GENOMIC DNA]</scope>
    <source>
        <strain evidence="2 3">NPDC020863</strain>
    </source>
</reference>
<name>A0ABW8M7X9_9ACTN</name>
<feature type="non-terminal residue" evidence="2">
    <location>
        <position position="1"/>
    </location>
</feature>
<dbReference type="InterPro" id="IPR029016">
    <property type="entry name" value="GAF-like_dom_sf"/>
</dbReference>
<gene>
    <name evidence="2" type="ORF">ACI2L5_57020</name>
</gene>
<dbReference type="Proteomes" id="UP001620295">
    <property type="component" value="Unassembled WGS sequence"/>
</dbReference>
<proteinExistence type="predicted"/>
<dbReference type="SUPFAM" id="SSF55781">
    <property type="entry name" value="GAF domain-like"/>
    <property type="match status" value="1"/>
</dbReference>
<dbReference type="EMBL" id="JBJDQH010000619">
    <property type="protein sequence ID" value="MFK4274272.1"/>
    <property type="molecule type" value="Genomic_DNA"/>
</dbReference>
<feature type="region of interest" description="Disordered" evidence="1">
    <location>
        <begin position="1"/>
        <end position="77"/>
    </location>
</feature>
<feature type="compositionally biased region" description="Basic residues" evidence="1">
    <location>
        <begin position="1"/>
        <end position="12"/>
    </location>
</feature>
<evidence type="ECO:0000256" key="1">
    <source>
        <dbReference type="SAM" id="MobiDB-lite"/>
    </source>
</evidence>